<gene>
    <name evidence="1" type="ORF">GCM10023171_07990</name>
</gene>
<sequence length="49" mass="5182">MSAQKKTRPAALVSNNTANSVARIVRPVGWVLAALMGALDDALRIHLAL</sequence>
<reference evidence="2" key="1">
    <citation type="journal article" date="2019" name="Int. J. Syst. Evol. Microbiol.">
        <title>The Global Catalogue of Microorganisms (GCM) 10K type strain sequencing project: providing services to taxonomists for standard genome sequencing and annotation.</title>
        <authorList>
            <consortium name="The Broad Institute Genomics Platform"/>
            <consortium name="The Broad Institute Genome Sequencing Center for Infectious Disease"/>
            <person name="Wu L."/>
            <person name="Ma J."/>
        </authorList>
    </citation>
    <scope>NUCLEOTIDE SEQUENCE [LARGE SCALE GENOMIC DNA]</scope>
    <source>
        <strain evidence="2">JCM 17839</strain>
    </source>
</reference>
<organism evidence="1 2">
    <name type="scientific">Microbacterium panaciterrae</name>
    <dbReference type="NCBI Taxonomy" id="985759"/>
    <lineage>
        <taxon>Bacteria</taxon>
        <taxon>Bacillati</taxon>
        <taxon>Actinomycetota</taxon>
        <taxon>Actinomycetes</taxon>
        <taxon>Micrococcales</taxon>
        <taxon>Microbacteriaceae</taxon>
        <taxon>Microbacterium</taxon>
    </lineage>
</organism>
<dbReference type="RefSeq" id="WP_345184586.1">
    <property type="nucleotide sequence ID" value="NZ_BAABGP010000005.1"/>
</dbReference>
<dbReference type="EMBL" id="BAABGP010000005">
    <property type="protein sequence ID" value="GAA4480714.1"/>
    <property type="molecule type" value="Genomic_DNA"/>
</dbReference>
<name>A0ABP8P527_9MICO</name>
<evidence type="ECO:0008006" key="3">
    <source>
        <dbReference type="Google" id="ProtNLM"/>
    </source>
</evidence>
<keyword evidence="2" id="KW-1185">Reference proteome</keyword>
<dbReference type="Proteomes" id="UP001500731">
    <property type="component" value="Unassembled WGS sequence"/>
</dbReference>
<accession>A0ABP8P527</accession>
<comment type="caution">
    <text evidence="1">The sequence shown here is derived from an EMBL/GenBank/DDBJ whole genome shotgun (WGS) entry which is preliminary data.</text>
</comment>
<protein>
    <recommendedName>
        <fullName evidence="3">MFS transporter</fullName>
    </recommendedName>
</protein>
<evidence type="ECO:0000313" key="1">
    <source>
        <dbReference type="EMBL" id="GAA4480714.1"/>
    </source>
</evidence>
<proteinExistence type="predicted"/>
<evidence type="ECO:0000313" key="2">
    <source>
        <dbReference type="Proteomes" id="UP001500731"/>
    </source>
</evidence>